<comment type="caution">
    <text evidence="7">The sequence shown here is derived from an EMBL/GenBank/DDBJ whole genome shotgun (WGS) entry which is preliminary data.</text>
</comment>
<keyword evidence="1" id="KW-0479">Metal-binding</keyword>
<dbReference type="InterPro" id="IPR029071">
    <property type="entry name" value="Ubiquitin-like_domsf"/>
</dbReference>
<organism evidence="7 8">
    <name type="scientific">Adineta steineri</name>
    <dbReference type="NCBI Taxonomy" id="433720"/>
    <lineage>
        <taxon>Eukaryota</taxon>
        <taxon>Metazoa</taxon>
        <taxon>Spiralia</taxon>
        <taxon>Gnathifera</taxon>
        <taxon>Rotifera</taxon>
        <taxon>Eurotatoria</taxon>
        <taxon>Bdelloidea</taxon>
        <taxon>Adinetida</taxon>
        <taxon>Adinetidae</taxon>
        <taxon>Adineta</taxon>
    </lineage>
</organism>
<dbReference type="PROSITE" id="PS50053">
    <property type="entry name" value="UBIQUITIN_2"/>
    <property type="match status" value="1"/>
</dbReference>
<dbReference type="InterPro" id="IPR000626">
    <property type="entry name" value="Ubiquitin-like_dom"/>
</dbReference>
<evidence type="ECO:0000313" key="8">
    <source>
        <dbReference type="Proteomes" id="UP000663860"/>
    </source>
</evidence>
<evidence type="ECO:0000259" key="5">
    <source>
        <dbReference type="PROSITE" id="PS50053"/>
    </source>
</evidence>
<dbReference type="SUPFAM" id="SSF54236">
    <property type="entry name" value="Ubiquitin-like"/>
    <property type="match status" value="2"/>
</dbReference>
<gene>
    <name evidence="7" type="ORF">IZO911_LOCUS4303</name>
</gene>
<dbReference type="PROSITE" id="PS01358">
    <property type="entry name" value="ZF_RANBP2_1"/>
    <property type="match status" value="1"/>
</dbReference>
<feature type="domain" description="RanBP2-type" evidence="6">
    <location>
        <begin position="549"/>
        <end position="578"/>
    </location>
</feature>
<evidence type="ECO:0000259" key="6">
    <source>
        <dbReference type="PROSITE" id="PS50199"/>
    </source>
</evidence>
<dbReference type="Gene3D" id="3.10.20.90">
    <property type="entry name" value="Phosphatidylinositol 3-kinase Catalytic Subunit, Chain A, domain 1"/>
    <property type="match status" value="2"/>
</dbReference>
<evidence type="ECO:0000256" key="3">
    <source>
        <dbReference type="ARBA" id="ARBA00022833"/>
    </source>
</evidence>
<dbReference type="PROSITE" id="PS50199">
    <property type="entry name" value="ZF_RANBP2_2"/>
    <property type="match status" value="1"/>
</dbReference>
<evidence type="ECO:0000256" key="4">
    <source>
        <dbReference type="PROSITE-ProRule" id="PRU00322"/>
    </source>
</evidence>
<dbReference type="InterPro" id="IPR001876">
    <property type="entry name" value="Znf_RanBP2"/>
</dbReference>
<evidence type="ECO:0000256" key="1">
    <source>
        <dbReference type="ARBA" id="ARBA00022723"/>
    </source>
</evidence>
<dbReference type="EMBL" id="CAJNOE010000024">
    <property type="protein sequence ID" value="CAF0753711.1"/>
    <property type="molecule type" value="Genomic_DNA"/>
</dbReference>
<keyword evidence="2 4" id="KW-0863">Zinc-finger</keyword>
<dbReference type="AlphaFoldDB" id="A0A813PHY3"/>
<accession>A0A813PHY3</accession>
<evidence type="ECO:0008006" key="9">
    <source>
        <dbReference type="Google" id="ProtNLM"/>
    </source>
</evidence>
<evidence type="ECO:0000256" key="2">
    <source>
        <dbReference type="ARBA" id="ARBA00022771"/>
    </source>
</evidence>
<dbReference type="GO" id="GO:0008270">
    <property type="term" value="F:zinc ion binding"/>
    <property type="evidence" value="ECO:0007669"/>
    <property type="project" value="UniProtKB-KW"/>
</dbReference>
<reference evidence="7" key="1">
    <citation type="submission" date="2021-02" db="EMBL/GenBank/DDBJ databases">
        <authorList>
            <person name="Nowell W R."/>
        </authorList>
    </citation>
    <scope>NUCLEOTIDE SEQUENCE</scope>
</reference>
<feature type="domain" description="Ubiquitin-like" evidence="5">
    <location>
        <begin position="188"/>
        <end position="262"/>
    </location>
</feature>
<dbReference type="Proteomes" id="UP000663860">
    <property type="component" value="Unassembled WGS sequence"/>
</dbReference>
<protein>
    <recommendedName>
        <fullName evidence="9">RanBP2-type domain-containing protein</fullName>
    </recommendedName>
</protein>
<proteinExistence type="predicted"/>
<keyword evidence="3" id="KW-0862">Zinc</keyword>
<sequence>MSIVAYSTCRIQFISNDSQRSEQNYSDRSLIELRAYDYADYSLRALDMEANKKEIFNIPLRQVDQYKRGRSANQQDEIPTRNGMYYISLNPTSRDEFHKAFDGIFQQIADKEQSDVSNQVINHSRDNSNDVHDVSVKNLLLDIHHLGACIQQGDSDTAAQLASQLASKPVRLQTKSSKNIREEKPFIIQIQLDGNEYDIDHHGARIPMSVFQSTTVRELRAAFEAVYGNLSVNQYVFVNGHLAHDNSSMSDLNVGPNSLFILFYLTHTKSFTDNIKMSIVAYSTCRIQFISNDSQRSEQNYSDRSLIELRAYDYADYSLRALDMEDNKKEIFNIPLRQVDQYKRGRSANQSDEIPSRNGMYYISLNPTSRDEFHKAFDGIFEQIADKEHSDVSNQVTNHSRDNSNDVHDVSVKNLLLDIHHLGTCIEQGDSDTAAQLASQLASKPVRLQSKSSRNIREEKPFIIQIQLDGNEYDIDHHGATIPMSVFQSTTVRELRAAFEAVHGNLSVNQYVFVNGHLAHDNSLMSELNVGPNSLFILFYLTHAKSFTDNGPWQCRNCTSNNKENIFRCSLCSSARTTD</sequence>
<evidence type="ECO:0000313" key="7">
    <source>
        <dbReference type="EMBL" id="CAF0753711.1"/>
    </source>
</evidence>
<dbReference type="CDD" id="cd17039">
    <property type="entry name" value="Ubl_ubiquitin_like"/>
    <property type="match status" value="2"/>
</dbReference>
<name>A0A813PHY3_9BILA</name>